<evidence type="ECO:0000313" key="4">
    <source>
        <dbReference type="Proteomes" id="UP000516380"/>
    </source>
</evidence>
<evidence type="ECO:0000256" key="1">
    <source>
        <dbReference type="SAM" id="MobiDB-lite"/>
    </source>
</evidence>
<dbReference type="CDD" id="cd04182">
    <property type="entry name" value="GT_2_like_f"/>
    <property type="match status" value="1"/>
</dbReference>
<gene>
    <name evidence="3" type="ORF">NIIDMKKI_68970</name>
</gene>
<dbReference type="InterPro" id="IPR029044">
    <property type="entry name" value="Nucleotide-diphossugar_trans"/>
</dbReference>
<sequence length="224" mass="23639">MSIAAELIAALRKGNERERNRAAGGGRPGMRHDGDRRADDGTPAARRHRLLVLRFGMPRHIRNPAGRMTVTGVVLAAGSSRRLGTPKQLLPYRDTTLLGATLDVARGAGFDQLIVTLGGAAEKVRDTVPLAGVDVVVSDDHGAGCSASLREALQRVDPQAAGIVLMLGDQPGVNPATLRQMATRGPAAEIMVCRYADGIGHPFWLSRTIFGELAQLHGDKGCGG</sequence>
<keyword evidence="4" id="KW-1185">Reference proteome</keyword>
<dbReference type="EMBL" id="AP023343">
    <property type="protein sequence ID" value="BCI91691.1"/>
    <property type="molecule type" value="Genomic_DNA"/>
</dbReference>
<dbReference type="PANTHER" id="PTHR43777">
    <property type="entry name" value="MOLYBDENUM COFACTOR CYTIDYLYLTRANSFERASE"/>
    <property type="match status" value="1"/>
</dbReference>
<name>A0A7G1IL22_MYCKA</name>
<accession>A0A7G1IL22</accession>
<dbReference type="GO" id="GO:0016779">
    <property type="term" value="F:nucleotidyltransferase activity"/>
    <property type="evidence" value="ECO:0007669"/>
    <property type="project" value="UniProtKB-ARBA"/>
</dbReference>
<dbReference type="Gene3D" id="3.90.550.10">
    <property type="entry name" value="Spore Coat Polysaccharide Biosynthesis Protein SpsA, Chain A"/>
    <property type="match status" value="1"/>
</dbReference>
<feature type="region of interest" description="Disordered" evidence="1">
    <location>
        <begin position="15"/>
        <end position="43"/>
    </location>
</feature>
<feature type="compositionally biased region" description="Basic and acidic residues" evidence="1">
    <location>
        <begin position="30"/>
        <end position="40"/>
    </location>
</feature>
<feature type="domain" description="MobA-like NTP transferase" evidence="2">
    <location>
        <begin position="72"/>
        <end position="221"/>
    </location>
</feature>
<reference evidence="3 4" key="1">
    <citation type="submission" date="2020-07" db="EMBL/GenBank/DDBJ databases">
        <title>Mycobacterium kansasii (former subtype) with zoonotic potential isolated from diseased indoor pet cat, Japan.</title>
        <authorList>
            <person name="Fukano H."/>
            <person name="Terazono T."/>
            <person name="Hoshino Y."/>
        </authorList>
    </citation>
    <scope>NUCLEOTIDE SEQUENCE [LARGE SCALE GENOMIC DNA]</scope>
    <source>
        <strain evidence="3 4">Kuro-I</strain>
    </source>
</reference>
<organism evidence="3 4">
    <name type="scientific">Mycobacterium kansasii</name>
    <dbReference type="NCBI Taxonomy" id="1768"/>
    <lineage>
        <taxon>Bacteria</taxon>
        <taxon>Bacillati</taxon>
        <taxon>Actinomycetota</taxon>
        <taxon>Actinomycetes</taxon>
        <taxon>Mycobacteriales</taxon>
        <taxon>Mycobacteriaceae</taxon>
        <taxon>Mycobacterium</taxon>
    </lineage>
</organism>
<dbReference type="Pfam" id="PF12804">
    <property type="entry name" value="NTP_transf_3"/>
    <property type="match status" value="1"/>
</dbReference>
<dbReference type="AlphaFoldDB" id="A0A7G1IL22"/>
<evidence type="ECO:0000259" key="2">
    <source>
        <dbReference type="Pfam" id="PF12804"/>
    </source>
</evidence>
<dbReference type="Proteomes" id="UP000516380">
    <property type="component" value="Chromosome"/>
</dbReference>
<proteinExistence type="predicted"/>
<dbReference type="SUPFAM" id="SSF53448">
    <property type="entry name" value="Nucleotide-diphospho-sugar transferases"/>
    <property type="match status" value="1"/>
</dbReference>
<evidence type="ECO:0000313" key="3">
    <source>
        <dbReference type="EMBL" id="BCI91691.1"/>
    </source>
</evidence>
<dbReference type="InterPro" id="IPR025877">
    <property type="entry name" value="MobA-like_NTP_Trfase"/>
</dbReference>
<dbReference type="PANTHER" id="PTHR43777:SF1">
    <property type="entry name" value="MOLYBDENUM COFACTOR CYTIDYLYLTRANSFERASE"/>
    <property type="match status" value="1"/>
</dbReference>
<protein>
    <recommendedName>
        <fullName evidence="2">MobA-like NTP transferase domain-containing protein</fullName>
    </recommendedName>
</protein>